<evidence type="ECO:0008006" key="3">
    <source>
        <dbReference type="Google" id="ProtNLM"/>
    </source>
</evidence>
<reference evidence="1 2" key="1">
    <citation type="submission" date="2020-10" db="EMBL/GenBank/DDBJ databases">
        <title>Phylogeny of dyella-like bacteria.</title>
        <authorList>
            <person name="Fu J."/>
        </authorList>
    </citation>
    <scope>NUCLEOTIDE SEQUENCE [LARGE SCALE GENOMIC DNA]</scope>
    <source>
        <strain evidence="1 2">DHOB09</strain>
    </source>
</reference>
<evidence type="ECO:0000313" key="2">
    <source>
        <dbReference type="Proteomes" id="UP000663181"/>
    </source>
</evidence>
<dbReference type="InterPro" id="IPR014859">
    <property type="entry name" value="Phage_TAC_4"/>
</dbReference>
<gene>
    <name evidence="1" type="ORF">ISN74_12980</name>
</gene>
<dbReference type="Proteomes" id="UP000663181">
    <property type="component" value="Chromosome"/>
</dbReference>
<proteinExistence type="predicted"/>
<protein>
    <recommendedName>
        <fullName evidence="3">Tail assembly chaperone</fullName>
    </recommendedName>
</protein>
<evidence type="ECO:0000313" key="1">
    <source>
        <dbReference type="EMBL" id="QRN52390.1"/>
    </source>
</evidence>
<dbReference type="RefSeq" id="WP_188799638.1">
    <property type="nucleotide sequence ID" value="NZ_BMIZ01000002.1"/>
</dbReference>
<organism evidence="1 2">
    <name type="scientific">Dyella caseinilytica</name>
    <dbReference type="NCBI Taxonomy" id="1849581"/>
    <lineage>
        <taxon>Bacteria</taxon>
        <taxon>Pseudomonadati</taxon>
        <taxon>Pseudomonadota</taxon>
        <taxon>Gammaproteobacteria</taxon>
        <taxon>Lysobacterales</taxon>
        <taxon>Rhodanobacteraceae</taxon>
        <taxon>Dyella</taxon>
    </lineage>
</organism>
<name>A0ABX7GPP6_9GAMM</name>
<sequence length="103" mass="11302">MAKLKLNPAPTFTAQVKIPVPGGESDPVTFTFKHRKRTDTIDWLKTTSTKEDYVIVQDMAAGWDLDDEFTPDNIATLCDNYPGAGGAILDAYLAELRGARAKN</sequence>
<dbReference type="Pfam" id="PF08748">
    <property type="entry name" value="Phage_TAC_4"/>
    <property type="match status" value="1"/>
</dbReference>
<accession>A0ABX7GPP6</accession>
<keyword evidence="2" id="KW-1185">Reference proteome</keyword>
<dbReference type="EMBL" id="CP064030">
    <property type="protein sequence ID" value="QRN52390.1"/>
    <property type="molecule type" value="Genomic_DNA"/>
</dbReference>